<dbReference type="SMART" id="SM00493">
    <property type="entry name" value="TOPRIM"/>
    <property type="match status" value="1"/>
</dbReference>
<dbReference type="CDD" id="cd03364">
    <property type="entry name" value="TOPRIM_DnaG_primases"/>
    <property type="match status" value="1"/>
</dbReference>
<evidence type="ECO:0000259" key="1">
    <source>
        <dbReference type="PROSITE" id="PS50880"/>
    </source>
</evidence>
<feature type="domain" description="Toprim" evidence="1">
    <location>
        <begin position="116"/>
        <end position="198"/>
    </location>
</feature>
<dbReference type="EMBL" id="LAZR01059259">
    <property type="protein sequence ID" value="KKK68173.1"/>
    <property type="molecule type" value="Genomic_DNA"/>
</dbReference>
<name>A0A0F8XGZ4_9ZZZZ</name>
<dbReference type="InterPro" id="IPR034151">
    <property type="entry name" value="TOPRIM_DnaG_bac"/>
</dbReference>
<dbReference type="Pfam" id="PF13155">
    <property type="entry name" value="Toprim_2"/>
    <property type="match status" value="1"/>
</dbReference>
<dbReference type="GO" id="GO:0005737">
    <property type="term" value="C:cytoplasm"/>
    <property type="evidence" value="ECO:0007669"/>
    <property type="project" value="TreeGrafter"/>
</dbReference>
<comment type="caution">
    <text evidence="2">The sequence shown here is derived from an EMBL/GenBank/DDBJ whole genome shotgun (WGS) entry which is preliminary data.</text>
</comment>
<protein>
    <recommendedName>
        <fullName evidence="1">Toprim domain-containing protein</fullName>
    </recommendedName>
</protein>
<accession>A0A0F8XGZ4</accession>
<evidence type="ECO:0000313" key="2">
    <source>
        <dbReference type="EMBL" id="KKK68173.1"/>
    </source>
</evidence>
<dbReference type="AlphaFoldDB" id="A0A0F8XGZ4"/>
<dbReference type="InterPro" id="IPR050219">
    <property type="entry name" value="DnaG_primase"/>
</dbReference>
<dbReference type="Gene3D" id="3.90.980.10">
    <property type="entry name" value="DNA primase, catalytic core, N-terminal domain"/>
    <property type="match status" value="1"/>
</dbReference>
<dbReference type="PANTHER" id="PTHR30313">
    <property type="entry name" value="DNA PRIMASE"/>
    <property type="match status" value="1"/>
</dbReference>
<organism evidence="2">
    <name type="scientific">marine sediment metagenome</name>
    <dbReference type="NCBI Taxonomy" id="412755"/>
    <lineage>
        <taxon>unclassified sequences</taxon>
        <taxon>metagenomes</taxon>
        <taxon>ecological metagenomes</taxon>
    </lineage>
</organism>
<dbReference type="InterPro" id="IPR037068">
    <property type="entry name" value="DNA_primase_core_N_sf"/>
</dbReference>
<dbReference type="PANTHER" id="PTHR30313:SF2">
    <property type="entry name" value="DNA PRIMASE"/>
    <property type="match status" value="1"/>
</dbReference>
<gene>
    <name evidence="2" type="ORF">LCGC14_2946710</name>
</gene>
<reference evidence="2" key="1">
    <citation type="journal article" date="2015" name="Nature">
        <title>Complex archaea that bridge the gap between prokaryotes and eukaryotes.</title>
        <authorList>
            <person name="Spang A."/>
            <person name="Saw J.H."/>
            <person name="Jorgensen S.L."/>
            <person name="Zaremba-Niedzwiedzka K."/>
            <person name="Martijn J."/>
            <person name="Lind A.E."/>
            <person name="van Eijk R."/>
            <person name="Schleper C."/>
            <person name="Guy L."/>
            <person name="Ettema T.J."/>
        </authorList>
    </citation>
    <scope>NUCLEOTIDE SEQUENCE</scope>
</reference>
<dbReference type="GO" id="GO:0006269">
    <property type="term" value="P:DNA replication, synthesis of primer"/>
    <property type="evidence" value="ECO:0007669"/>
    <property type="project" value="TreeGrafter"/>
</dbReference>
<dbReference type="Gene3D" id="3.40.1360.10">
    <property type="match status" value="1"/>
</dbReference>
<dbReference type="InterPro" id="IPR006171">
    <property type="entry name" value="TOPRIM_dom"/>
</dbReference>
<sequence length="207" mass="24405">MKDKFLEIERQKILEAAKITLYKPEGKEILDYLIDERKLQKEIIEQFEVGYCPQDVNHRLRGRIITPIYDAYNNLIVLTTRHLDKSHSNRFWHESFDKGSYLYGLSYSIRTMVNTNRVILVEGEFDVMALHSNGFKMTVGMCGSALTLFQIALLAKYCSYFYLLFDGDQPGKRAIERAMKLYDEYYLIKCDILDCGRIHIEYQKREI</sequence>
<dbReference type="PROSITE" id="PS50880">
    <property type="entry name" value="TOPRIM"/>
    <property type="match status" value="1"/>
</dbReference>
<proteinExistence type="predicted"/>
<dbReference type="SUPFAM" id="SSF56731">
    <property type="entry name" value="DNA primase core"/>
    <property type="match status" value="1"/>
</dbReference>